<proteinExistence type="inferred from homology"/>
<dbReference type="EC" id="3.1.1.-" evidence="6"/>
<dbReference type="InterPro" id="IPR029058">
    <property type="entry name" value="AB_hydrolase_fold"/>
</dbReference>
<evidence type="ECO:0000256" key="3">
    <source>
        <dbReference type="ARBA" id="ARBA00022801"/>
    </source>
</evidence>
<evidence type="ECO:0000256" key="2">
    <source>
        <dbReference type="ARBA" id="ARBA00022487"/>
    </source>
</evidence>
<organism evidence="8">
    <name type="scientific">Anopheles atroparvus</name>
    <name type="common">European mosquito</name>
    <dbReference type="NCBI Taxonomy" id="41427"/>
    <lineage>
        <taxon>Eukaryota</taxon>
        <taxon>Metazoa</taxon>
        <taxon>Ecdysozoa</taxon>
        <taxon>Arthropoda</taxon>
        <taxon>Hexapoda</taxon>
        <taxon>Insecta</taxon>
        <taxon>Pterygota</taxon>
        <taxon>Neoptera</taxon>
        <taxon>Endopterygota</taxon>
        <taxon>Diptera</taxon>
        <taxon>Nematocera</taxon>
        <taxon>Culicoidea</taxon>
        <taxon>Culicidae</taxon>
        <taxon>Anophelinae</taxon>
        <taxon>Anopheles</taxon>
    </lineage>
</organism>
<evidence type="ECO:0000313" key="8">
    <source>
        <dbReference type="EnsemblMetazoa" id="AATE004389-PA.1"/>
    </source>
</evidence>
<dbReference type="InterPro" id="IPR050309">
    <property type="entry name" value="Type-B_Carboxylest/Lipase"/>
</dbReference>
<evidence type="ECO:0000256" key="1">
    <source>
        <dbReference type="ARBA" id="ARBA00005964"/>
    </source>
</evidence>
<evidence type="ECO:0000256" key="6">
    <source>
        <dbReference type="RuleBase" id="RU361235"/>
    </source>
</evidence>
<accession>A0A182IS13</accession>
<dbReference type="PANTHER" id="PTHR11559">
    <property type="entry name" value="CARBOXYLESTERASE"/>
    <property type="match status" value="1"/>
</dbReference>
<evidence type="ECO:0000256" key="5">
    <source>
        <dbReference type="ARBA" id="ARBA00023180"/>
    </source>
</evidence>
<dbReference type="Pfam" id="PF00135">
    <property type="entry name" value="COesterase"/>
    <property type="match status" value="1"/>
</dbReference>
<dbReference type="VEuPathDB" id="VectorBase:AATE004389"/>
<dbReference type="InterPro" id="IPR002018">
    <property type="entry name" value="CarbesteraseB"/>
</dbReference>
<dbReference type="AlphaFoldDB" id="A0A182IS13"/>
<dbReference type="Gene3D" id="3.40.50.1820">
    <property type="entry name" value="alpha/beta hydrolase"/>
    <property type="match status" value="1"/>
</dbReference>
<name>A0A182IS13_ANOAO</name>
<feature type="domain" description="Carboxylesterase type B" evidence="7">
    <location>
        <begin position="64"/>
        <end position="587"/>
    </location>
</feature>
<dbReference type="GO" id="GO:0052689">
    <property type="term" value="F:carboxylic ester hydrolase activity"/>
    <property type="evidence" value="ECO:0007669"/>
    <property type="project" value="UniProtKB-KW"/>
</dbReference>
<evidence type="ECO:0000256" key="4">
    <source>
        <dbReference type="ARBA" id="ARBA00023157"/>
    </source>
</evidence>
<evidence type="ECO:0000259" key="7">
    <source>
        <dbReference type="Pfam" id="PF00135"/>
    </source>
</evidence>
<keyword evidence="2" id="KW-0719">Serine esterase</keyword>
<keyword evidence="3 6" id="KW-0378">Hydrolase</keyword>
<dbReference type="PROSITE" id="PS00122">
    <property type="entry name" value="CARBOXYLESTERASE_B_1"/>
    <property type="match status" value="1"/>
</dbReference>
<keyword evidence="4" id="KW-1015">Disulfide bond</keyword>
<keyword evidence="5" id="KW-0325">Glycoprotein</keyword>
<protein>
    <recommendedName>
        <fullName evidence="6">Carboxylic ester hydrolase</fullName>
        <ecNumber evidence="6">3.1.1.-</ecNumber>
    </recommendedName>
</protein>
<dbReference type="SUPFAM" id="SSF53474">
    <property type="entry name" value="alpha/beta-Hydrolases"/>
    <property type="match status" value="1"/>
</dbReference>
<reference evidence="8" key="1">
    <citation type="submission" date="2022-08" db="UniProtKB">
        <authorList>
            <consortium name="EnsemblMetazoa"/>
        </authorList>
    </citation>
    <scope>IDENTIFICATION</scope>
    <source>
        <strain evidence="8">EBRO</strain>
    </source>
</reference>
<dbReference type="InterPro" id="IPR019826">
    <property type="entry name" value="Carboxylesterase_B_AS"/>
</dbReference>
<comment type="similarity">
    <text evidence="1 6">Belongs to the type-B carboxylesterase/lipase family.</text>
</comment>
<dbReference type="STRING" id="41427.A0A182IS13"/>
<dbReference type="EnsemblMetazoa" id="AATE004389-RA">
    <property type="protein sequence ID" value="AATE004389-PA.1"/>
    <property type="gene ID" value="AATE004389"/>
</dbReference>
<sequence length="635" mass="71221">MANEGYRGTSVRRNWIVSLLVFVTMTVTLLVTLAVTLLCSNVGASESATASADAGTEDAAGCTVTFDRGLAIGVRRQTFSDKPYCAYEGIPYAEPPLGELRFEEPRPYRFEGSRPFRNVSKACPQAWPMHIGNLETSEDCLYLNVYTGSRGNTDQIGSSPLRPVLLWVHGGSFVVGSSETDIFGPEFLLDKGIIVVTFNYRLAALGFVSLPDLGISANLGLLDQLEALRWTARHITHFGGDPNRVTLCGWSAGAASVTYHLYSPAARGLFHNAIIMSGSMTQPWAYDYDPDRCGREYLRECDATSKEQLQSRPLAQVMASDSRSMYVHFFALYYLCFMPSDDGQQPEADLRFVGRDPFERVRTDPPVSDVPLLVGYTTLEQGNVYNVRDFTMTSNNFPNANATIHRLLEAFLDGRAQAAASNGSSERQFYRELAAVADIVYGIQYFVRHVSVHLRAPLYRYLFAYDGAFGFMKNCFYRNSLVHPVMAGPMHGDELGYLFTPYVYRLGLAEAAGCPADGNARERYRTERRVQRHMVRLWSNFIKHGNPTPETGPVGRKTNQHAVRWHPYNDPSPERARQYLRIDQRLQLLPETEAVNSFHQLWAQVEGCLYEFECDFLTASETPNLQQAPVSFEDD</sequence>